<reference evidence="2" key="1">
    <citation type="journal article" date="2019" name="Int. J. Syst. Evol. Microbiol.">
        <title>The Global Catalogue of Microorganisms (GCM) 10K type strain sequencing project: providing services to taxonomists for standard genome sequencing and annotation.</title>
        <authorList>
            <consortium name="The Broad Institute Genomics Platform"/>
            <consortium name="The Broad Institute Genome Sequencing Center for Infectious Disease"/>
            <person name="Wu L."/>
            <person name="Ma J."/>
        </authorList>
    </citation>
    <scope>NUCLEOTIDE SEQUENCE [LARGE SCALE GENOMIC DNA]</scope>
    <source>
        <strain evidence="2">JCM 17338</strain>
    </source>
</reference>
<dbReference type="SUPFAM" id="SSF47413">
    <property type="entry name" value="lambda repressor-like DNA-binding domains"/>
    <property type="match status" value="1"/>
</dbReference>
<dbReference type="EMBL" id="BAABAK010000020">
    <property type="protein sequence ID" value="GAA3983283.1"/>
    <property type="molecule type" value="Genomic_DNA"/>
</dbReference>
<dbReference type="Gene3D" id="1.10.260.40">
    <property type="entry name" value="lambda repressor-like DNA-binding domains"/>
    <property type="match status" value="1"/>
</dbReference>
<name>A0ABP7QIW4_9SPHI</name>
<proteinExistence type="predicted"/>
<comment type="caution">
    <text evidence="1">The sequence shown here is derived from an EMBL/GenBank/DDBJ whole genome shotgun (WGS) entry which is preliminary data.</text>
</comment>
<dbReference type="Proteomes" id="UP001501081">
    <property type="component" value="Unassembled WGS sequence"/>
</dbReference>
<evidence type="ECO:0000313" key="1">
    <source>
        <dbReference type="EMBL" id="GAA3983283.1"/>
    </source>
</evidence>
<protein>
    <recommendedName>
        <fullName evidence="3">HTH cro/C1-type domain-containing protein</fullName>
    </recommendedName>
</protein>
<evidence type="ECO:0000313" key="2">
    <source>
        <dbReference type="Proteomes" id="UP001501081"/>
    </source>
</evidence>
<accession>A0ABP7QIW4</accession>
<sequence>MGKEAHYKLITERIRLRRIELEFSQEYMAEQLDISQNTYLEMKGISEMFP</sequence>
<dbReference type="InterPro" id="IPR010982">
    <property type="entry name" value="Lambda_DNA-bd_dom_sf"/>
</dbReference>
<gene>
    <name evidence="1" type="ORF">GCM10022246_39000</name>
</gene>
<keyword evidence="2" id="KW-1185">Reference proteome</keyword>
<evidence type="ECO:0008006" key="3">
    <source>
        <dbReference type="Google" id="ProtNLM"/>
    </source>
</evidence>
<organism evidence="1 2">
    <name type="scientific">Pedobacter ginsengiterrae</name>
    <dbReference type="NCBI Taxonomy" id="871696"/>
    <lineage>
        <taxon>Bacteria</taxon>
        <taxon>Pseudomonadati</taxon>
        <taxon>Bacteroidota</taxon>
        <taxon>Sphingobacteriia</taxon>
        <taxon>Sphingobacteriales</taxon>
        <taxon>Sphingobacteriaceae</taxon>
        <taxon>Pedobacter</taxon>
    </lineage>
</organism>